<organism evidence="1 2">
    <name type="scientific">Crenichthys baileyi</name>
    <name type="common">White River springfish</name>
    <dbReference type="NCBI Taxonomy" id="28760"/>
    <lineage>
        <taxon>Eukaryota</taxon>
        <taxon>Metazoa</taxon>
        <taxon>Chordata</taxon>
        <taxon>Craniata</taxon>
        <taxon>Vertebrata</taxon>
        <taxon>Euteleostomi</taxon>
        <taxon>Actinopterygii</taxon>
        <taxon>Neopterygii</taxon>
        <taxon>Teleostei</taxon>
        <taxon>Neoteleostei</taxon>
        <taxon>Acanthomorphata</taxon>
        <taxon>Ovalentaria</taxon>
        <taxon>Atherinomorphae</taxon>
        <taxon>Cyprinodontiformes</taxon>
        <taxon>Goodeidae</taxon>
        <taxon>Crenichthys</taxon>
    </lineage>
</organism>
<gene>
    <name evidence="1" type="ORF">CRENBAI_010343</name>
</gene>
<accession>A0AAV9RMF0</accession>
<dbReference type="Proteomes" id="UP001311232">
    <property type="component" value="Unassembled WGS sequence"/>
</dbReference>
<reference evidence="1 2" key="1">
    <citation type="submission" date="2021-06" db="EMBL/GenBank/DDBJ databases">
        <authorList>
            <person name="Palmer J.M."/>
        </authorList>
    </citation>
    <scope>NUCLEOTIDE SEQUENCE [LARGE SCALE GENOMIC DNA]</scope>
    <source>
        <strain evidence="1 2">MEX-2019</strain>
        <tissue evidence="1">Muscle</tissue>
    </source>
</reference>
<protein>
    <submittedName>
        <fullName evidence="1">Uncharacterized protein</fullName>
    </submittedName>
</protein>
<dbReference type="EMBL" id="JAHHUM010001640">
    <property type="protein sequence ID" value="KAK5610167.1"/>
    <property type="molecule type" value="Genomic_DNA"/>
</dbReference>
<proteinExistence type="predicted"/>
<evidence type="ECO:0000313" key="2">
    <source>
        <dbReference type="Proteomes" id="UP001311232"/>
    </source>
</evidence>
<name>A0AAV9RMF0_9TELE</name>
<evidence type="ECO:0000313" key="1">
    <source>
        <dbReference type="EMBL" id="KAK5610167.1"/>
    </source>
</evidence>
<dbReference type="AlphaFoldDB" id="A0AAV9RMF0"/>
<keyword evidence="2" id="KW-1185">Reference proteome</keyword>
<sequence>MSSLVGVARHLNHAPKHLEKVYDSVSREELWFCKKKPGDTGGKISLKCTIAVGNKIKIKTKLRTGTSMWGMWCWDAE</sequence>
<comment type="caution">
    <text evidence="1">The sequence shown here is derived from an EMBL/GenBank/DDBJ whole genome shotgun (WGS) entry which is preliminary data.</text>
</comment>